<evidence type="ECO:0000313" key="2">
    <source>
        <dbReference type="EMBL" id="QDV35787.1"/>
    </source>
</evidence>
<dbReference type="InterPro" id="IPR029052">
    <property type="entry name" value="Metallo-depent_PP-like"/>
</dbReference>
<proteinExistence type="predicted"/>
<dbReference type="KEGG" id="tpla:ElP_36950"/>
<dbReference type="GO" id="GO:0005737">
    <property type="term" value="C:cytoplasm"/>
    <property type="evidence" value="ECO:0007669"/>
    <property type="project" value="TreeGrafter"/>
</dbReference>
<dbReference type="PANTHER" id="PTHR11668">
    <property type="entry name" value="SERINE/THREONINE PROTEIN PHOSPHATASE"/>
    <property type="match status" value="1"/>
</dbReference>
<dbReference type="SUPFAM" id="SSF56300">
    <property type="entry name" value="Metallo-dependent phosphatases"/>
    <property type="match status" value="1"/>
</dbReference>
<gene>
    <name evidence="2" type="ORF">ElP_36950</name>
</gene>
<dbReference type="Proteomes" id="UP000317835">
    <property type="component" value="Chromosome"/>
</dbReference>
<reference evidence="2 3" key="1">
    <citation type="submission" date="2019-02" db="EMBL/GenBank/DDBJ databases">
        <title>Deep-cultivation of Planctomycetes and their phenomic and genomic characterization uncovers novel biology.</title>
        <authorList>
            <person name="Wiegand S."/>
            <person name="Jogler M."/>
            <person name="Boedeker C."/>
            <person name="Pinto D."/>
            <person name="Vollmers J."/>
            <person name="Rivas-Marin E."/>
            <person name="Kohn T."/>
            <person name="Peeters S.H."/>
            <person name="Heuer A."/>
            <person name="Rast P."/>
            <person name="Oberbeckmann S."/>
            <person name="Bunk B."/>
            <person name="Jeske O."/>
            <person name="Meyerdierks A."/>
            <person name="Storesund J.E."/>
            <person name="Kallscheuer N."/>
            <person name="Luecker S."/>
            <person name="Lage O.M."/>
            <person name="Pohl T."/>
            <person name="Merkel B.J."/>
            <person name="Hornburger P."/>
            <person name="Mueller R.-W."/>
            <person name="Bruemmer F."/>
            <person name="Labrenz M."/>
            <person name="Spormann A.M."/>
            <person name="Op den Camp H."/>
            <person name="Overmann J."/>
            <person name="Amann R."/>
            <person name="Jetten M.S.M."/>
            <person name="Mascher T."/>
            <person name="Medema M.H."/>
            <person name="Devos D.P."/>
            <person name="Kaster A.-K."/>
            <person name="Ovreas L."/>
            <person name="Rohde M."/>
            <person name="Galperin M.Y."/>
            <person name="Jogler C."/>
        </authorList>
    </citation>
    <scope>NUCLEOTIDE SEQUENCE [LARGE SCALE GENOMIC DNA]</scope>
    <source>
        <strain evidence="2 3">ElP</strain>
    </source>
</reference>
<name>A0A518H4Q1_9BACT</name>
<evidence type="ECO:0000313" key="3">
    <source>
        <dbReference type="Proteomes" id="UP000317835"/>
    </source>
</evidence>
<dbReference type="PANTHER" id="PTHR11668:SF494">
    <property type="entry name" value="PROTEIN PHOSPHATASE, PUTATIVE-RELATED"/>
    <property type="match status" value="1"/>
</dbReference>
<dbReference type="RefSeq" id="WP_145271605.1">
    <property type="nucleotide sequence ID" value="NZ_CP036426.1"/>
</dbReference>
<dbReference type="EMBL" id="CP036426">
    <property type="protein sequence ID" value="QDV35787.1"/>
    <property type="molecule type" value="Genomic_DNA"/>
</dbReference>
<dbReference type="OrthoDB" id="272116at2"/>
<evidence type="ECO:0000259" key="1">
    <source>
        <dbReference type="Pfam" id="PF00149"/>
    </source>
</evidence>
<sequence length="290" mass="31561">MPDPNRVLALVRRAAMLSRGTPGRRGGVVAIPEAEGLEDVLVVGDLHGNLPAFRRVLAVADLKNRPGRHLVLQELVHGDVFYPDEGGDRSHQLVDLVAALKCEYPDRVHLILGNHELSELTGRPIAKNGVALNALFRRGIETAYGDRAGEVVDAYHEFFRALPLAVRCPNGVFLCHTLPDGSKLDGLDLGPLRTGVWTEESVRRGGAVYAMTWGRDDRPETAERFAGMVGAECFITGHQPCDEGFRVANDRLLIIDGTGPYPACCLFPATEPVTIPILRDAVRILDLPLG</sequence>
<dbReference type="Gene3D" id="3.60.21.10">
    <property type="match status" value="1"/>
</dbReference>
<accession>A0A518H4Q1</accession>
<dbReference type="AlphaFoldDB" id="A0A518H4Q1"/>
<dbReference type="InterPro" id="IPR004843">
    <property type="entry name" value="Calcineurin-like_PHP"/>
</dbReference>
<dbReference type="Pfam" id="PF00149">
    <property type="entry name" value="Metallophos"/>
    <property type="match status" value="1"/>
</dbReference>
<keyword evidence="3" id="KW-1185">Reference proteome</keyword>
<protein>
    <submittedName>
        <fullName evidence="2">Calcineurin-like phosphoesterase</fullName>
    </submittedName>
</protein>
<dbReference type="GO" id="GO:0004722">
    <property type="term" value="F:protein serine/threonine phosphatase activity"/>
    <property type="evidence" value="ECO:0007669"/>
    <property type="project" value="TreeGrafter"/>
</dbReference>
<organism evidence="2 3">
    <name type="scientific">Tautonia plasticadhaerens</name>
    <dbReference type="NCBI Taxonomy" id="2527974"/>
    <lineage>
        <taxon>Bacteria</taxon>
        <taxon>Pseudomonadati</taxon>
        <taxon>Planctomycetota</taxon>
        <taxon>Planctomycetia</taxon>
        <taxon>Isosphaerales</taxon>
        <taxon>Isosphaeraceae</taxon>
        <taxon>Tautonia</taxon>
    </lineage>
</organism>
<feature type="domain" description="Calcineurin-like phosphoesterase" evidence="1">
    <location>
        <begin position="40"/>
        <end position="240"/>
    </location>
</feature>
<dbReference type="InterPro" id="IPR050341">
    <property type="entry name" value="PP1_catalytic_subunit"/>
</dbReference>